<dbReference type="EMBL" id="JACHBF010000002">
    <property type="protein sequence ID" value="MBB6490385.1"/>
    <property type="molecule type" value="Genomic_DNA"/>
</dbReference>
<keyword evidence="1" id="KW-0378">Hydrolase</keyword>
<dbReference type="InterPro" id="IPR029033">
    <property type="entry name" value="His_PPase_superfam"/>
</dbReference>
<dbReference type="SMART" id="SM00855">
    <property type="entry name" value="PGAM"/>
    <property type="match status" value="1"/>
</dbReference>
<name>A0ABR6QTY1_RHITR</name>
<protein>
    <submittedName>
        <fullName evidence="1">Phosphohistidine phosphatase</fullName>
        <ecNumber evidence="1">3.1.3.-</ecNumber>
    </submittedName>
</protein>
<gene>
    <name evidence="1" type="ORF">GGD45_000775</name>
</gene>
<proteinExistence type="predicted"/>
<evidence type="ECO:0000313" key="1">
    <source>
        <dbReference type="EMBL" id="MBB6490385.1"/>
    </source>
</evidence>
<dbReference type="Pfam" id="PF00300">
    <property type="entry name" value="His_Phos_1"/>
    <property type="match status" value="1"/>
</dbReference>
<dbReference type="InterPro" id="IPR013078">
    <property type="entry name" value="His_Pase_superF_clade-1"/>
</dbReference>
<dbReference type="PANTHER" id="PTHR47623:SF1">
    <property type="entry name" value="OS09G0287300 PROTEIN"/>
    <property type="match status" value="1"/>
</dbReference>
<evidence type="ECO:0000313" key="2">
    <source>
        <dbReference type="Proteomes" id="UP000526625"/>
    </source>
</evidence>
<dbReference type="SUPFAM" id="SSF53254">
    <property type="entry name" value="Phosphoglycerate mutase-like"/>
    <property type="match status" value="1"/>
</dbReference>
<accession>A0ABR6QTY1</accession>
<keyword evidence="2" id="KW-1185">Reference proteome</keyword>
<dbReference type="PANTHER" id="PTHR47623">
    <property type="entry name" value="OS09G0287300 PROTEIN"/>
    <property type="match status" value="1"/>
</dbReference>
<dbReference type="Gene3D" id="3.40.50.1240">
    <property type="entry name" value="Phosphoglycerate mutase-like"/>
    <property type="match status" value="1"/>
</dbReference>
<dbReference type="Proteomes" id="UP000526625">
    <property type="component" value="Unassembled WGS sequence"/>
</dbReference>
<reference evidence="1 2" key="1">
    <citation type="submission" date="2020-08" db="EMBL/GenBank/DDBJ databases">
        <title>Genomic Encyclopedia of Type Strains, Phase IV (KMG-V): Genome sequencing to study the core and pangenomes of soil and plant-associated prokaryotes.</title>
        <authorList>
            <person name="Whitman W."/>
        </authorList>
    </citation>
    <scope>NUCLEOTIDE SEQUENCE [LARGE SCALE GENOMIC DNA]</scope>
    <source>
        <strain evidence="1 2">SEMIA 4059</strain>
    </source>
</reference>
<sequence length="173" mass="18653">MSEIEPRDLAMISISPPPSRIYLLRHAEALQAAPGQKDFDRPLSDNGYAAAEIVADEAADKGYKPDLVISSTALRCRQTAEAIRRVVTPSTEFRFVDELYNGSPDVYLSLIAAQTDQESVMLVAHNPVIELTLAALIGRDALASALPRGFPTAGLAVVDSTPSGWVLLDFVTE</sequence>
<dbReference type="CDD" id="cd07067">
    <property type="entry name" value="HP_PGM_like"/>
    <property type="match status" value="1"/>
</dbReference>
<comment type="caution">
    <text evidence="1">The sequence shown here is derived from an EMBL/GenBank/DDBJ whole genome shotgun (WGS) entry which is preliminary data.</text>
</comment>
<dbReference type="GO" id="GO:0016787">
    <property type="term" value="F:hydrolase activity"/>
    <property type="evidence" value="ECO:0007669"/>
    <property type="project" value="UniProtKB-KW"/>
</dbReference>
<organism evidence="1 2">
    <name type="scientific">Rhizobium tropici</name>
    <dbReference type="NCBI Taxonomy" id="398"/>
    <lineage>
        <taxon>Bacteria</taxon>
        <taxon>Pseudomonadati</taxon>
        <taxon>Pseudomonadota</taxon>
        <taxon>Alphaproteobacteria</taxon>
        <taxon>Hyphomicrobiales</taxon>
        <taxon>Rhizobiaceae</taxon>
        <taxon>Rhizobium/Agrobacterium group</taxon>
        <taxon>Rhizobium</taxon>
    </lineage>
</organism>
<dbReference type="EC" id="3.1.3.-" evidence="1"/>